<evidence type="ECO:0000313" key="3">
    <source>
        <dbReference type="Proteomes" id="UP000485880"/>
    </source>
</evidence>
<comment type="caution">
    <text evidence="2">The sequence shown here is derived from an EMBL/GenBank/DDBJ whole genome shotgun (WGS) entry which is preliminary data.</text>
</comment>
<accession>A0A8B6M741</accession>
<organism evidence="2 3">
    <name type="scientific">Methylocella tundrae</name>
    <dbReference type="NCBI Taxonomy" id="227605"/>
    <lineage>
        <taxon>Bacteria</taxon>
        <taxon>Pseudomonadati</taxon>
        <taxon>Pseudomonadota</taxon>
        <taxon>Alphaproteobacteria</taxon>
        <taxon>Hyphomicrobiales</taxon>
        <taxon>Beijerinckiaceae</taxon>
        <taxon>Methylocella</taxon>
    </lineage>
</organism>
<proteinExistence type="predicted"/>
<dbReference type="InterPro" id="IPR013656">
    <property type="entry name" value="PAS_4"/>
</dbReference>
<dbReference type="Proteomes" id="UP000485880">
    <property type="component" value="Unassembled WGS sequence"/>
</dbReference>
<feature type="domain" description="PAS fold-4" evidence="1">
    <location>
        <begin position="98"/>
        <end position="175"/>
    </location>
</feature>
<name>A0A8B6M741_METTU</name>
<reference evidence="2 3" key="1">
    <citation type="submission" date="2019-05" db="EMBL/GenBank/DDBJ databases">
        <authorList>
            <person name="Farhan Ul Haque M."/>
        </authorList>
    </citation>
    <scope>NUCLEOTIDE SEQUENCE [LARGE SCALE GENOMIC DNA]</scope>
    <source>
        <strain evidence="2">2</strain>
    </source>
</reference>
<dbReference type="Pfam" id="PF08448">
    <property type="entry name" value="PAS_4"/>
    <property type="match status" value="1"/>
</dbReference>
<dbReference type="EMBL" id="CABFMQ020000084">
    <property type="protein sequence ID" value="VTZ50646.1"/>
    <property type="molecule type" value="Genomic_DNA"/>
</dbReference>
<sequence>MLIRGSLDGCRRPSAWGNDLTTLAVSPPHLARLFNRLDAADASDPLLRLELEFWRDKRGSRLMPTAADLTQGPDEIAAGIFVFQRSDGTNEWEASRTGPEAGRLLGLASQEKRLSKMLAPRITARLRRLFETVAETAEPLAAAFELRVKPGRRQWIEVLAAPLSSDGRDVDGIYGGIVSRAEAASPIAS</sequence>
<keyword evidence="3" id="KW-1185">Reference proteome</keyword>
<protein>
    <recommendedName>
        <fullName evidence="1">PAS fold-4 domain-containing protein</fullName>
    </recommendedName>
</protein>
<gene>
    <name evidence="2" type="ORF">MPC4_270007</name>
</gene>
<evidence type="ECO:0000259" key="1">
    <source>
        <dbReference type="Pfam" id="PF08448"/>
    </source>
</evidence>
<dbReference type="AlphaFoldDB" id="A0A8B6M741"/>
<evidence type="ECO:0000313" key="2">
    <source>
        <dbReference type="EMBL" id="VTZ50646.1"/>
    </source>
</evidence>